<dbReference type="InterPro" id="IPR027450">
    <property type="entry name" value="AlkB-like"/>
</dbReference>
<comment type="caution">
    <text evidence="3">The sequence shown here is derived from an EMBL/GenBank/DDBJ whole genome shotgun (WGS) entry which is preliminary data.</text>
</comment>
<feature type="domain" description="Fe2OG dioxygenase" evidence="2">
    <location>
        <begin position="132"/>
        <end position="235"/>
    </location>
</feature>
<name>A0ABS6I7M4_9MICC</name>
<dbReference type="PROSITE" id="PS51471">
    <property type="entry name" value="FE2OG_OXY"/>
    <property type="match status" value="1"/>
</dbReference>
<dbReference type="GO" id="GO:0051213">
    <property type="term" value="F:dioxygenase activity"/>
    <property type="evidence" value="ECO:0007669"/>
    <property type="project" value="UniProtKB-KW"/>
</dbReference>
<dbReference type="InterPro" id="IPR004574">
    <property type="entry name" value="Alkb"/>
</dbReference>
<dbReference type="PANTHER" id="PTHR16557:SF2">
    <property type="entry name" value="NUCLEIC ACID DIOXYGENASE ALKBH1"/>
    <property type="match status" value="1"/>
</dbReference>
<gene>
    <name evidence="3" type="ORF">KSW38_08970</name>
</gene>
<evidence type="ECO:0000256" key="1">
    <source>
        <dbReference type="ARBA" id="ARBA00001954"/>
    </source>
</evidence>
<keyword evidence="4" id="KW-1185">Reference proteome</keyword>
<evidence type="ECO:0000313" key="4">
    <source>
        <dbReference type="Proteomes" id="UP000824166"/>
    </source>
</evidence>
<sequence length="237" mass="26154">MSEDALFPLTLIQPDTHDAGPRVIAPGAVHVPGWLSLEQQRWIVKRFGEWTRGPVPLRAATLPGGHQMSVRTVCLGWHWQPYRYTREATDVNGRPVLEFPEWMVRLGRKAVSDAYSVGVENDALAQLASDYTPDAALVNYYDHGAAMGMHQDKDERSDAPVVSLSIGETCNFRFGNTQTRSKPYADVELRSGDLFVFGGPSRFAYHGIPKVFPGTCPEGCGLAHGRINITMRVTGLS</sequence>
<organism evidence="3 4">
    <name type="scientific">Paenarthrobacter aromaticivorans</name>
    <dbReference type="NCBI Taxonomy" id="2849150"/>
    <lineage>
        <taxon>Bacteria</taxon>
        <taxon>Bacillati</taxon>
        <taxon>Actinomycetota</taxon>
        <taxon>Actinomycetes</taxon>
        <taxon>Micrococcales</taxon>
        <taxon>Micrococcaceae</taxon>
        <taxon>Paenarthrobacter</taxon>
    </lineage>
</organism>
<dbReference type="InterPro" id="IPR005123">
    <property type="entry name" value="Oxoglu/Fe-dep_dioxygenase_dom"/>
</dbReference>
<evidence type="ECO:0000313" key="3">
    <source>
        <dbReference type="EMBL" id="MBU8866419.1"/>
    </source>
</evidence>
<dbReference type="Pfam" id="PF13532">
    <property type="entry name" value="2OG-FeII_Oxy_2"/>
    <property type="match status" value="1"/>
</dbReference>
<keyword evidence="3" id="KW-0560">Oxidoreductase</keyword>
<dbReference type="RefSeq" id="WP_216924361.1">
    <property type="nucleotide sequence ID" value="NZ_JAHOPC010000004.1"/>
</dbReference>
<dbReference type="EMBL" id="JAHOPC010000004">
    <property type="protein sequence ID" value="MBU8866419.1"/>
    <property type="molecule type" value="Genomic_DNA"/>
</dbReference>
<evidence type="ECO:0000259" key="2">
    <source>
        <dbReference type="PROSITE" id="PS51471"/>
    </source>
</evidence>
<proteinExistence type="predicted"/>
<reference evidence="3 4" key="1">
    <citation type="submission" date="2021-06" db="EMBL/GenBank/DDBJ databases">
        <authorList>
            <person name="Jeong J.W."/>
        </authorList>
    </citation>
    <scope>NUCLEOTIDE SEQUENCE [LARGE SCALE GENOMIC DNA]</scope>
    <source>
        <strain evidence="3 4">MMS21-TAE1-1</strain>
    </source>
</reference>
<keyword evidence="3" id="KW-0223">Dioxygenase</keyword>
<accession>A0ABS6I7M4</accession>
<comment type="cofactor">
    <cofactor evidence="1">
        <name>Fe(2+)</name>
        <dbReference type="ChEBI" id="CHEBI:29033"/>
    </cofactor>
</comment>
<dbReference type="PANTHER" id="PTHR16557">
    <property type="entry name" value="ALKYLATED DNA REPAIR PROTEIN ALKB-RELATED"/>
    <property type="match status" value="1"/>
</dbReference>
<dbReference type="Proteomes" id="UP000824166">
    <property type="component" value="Unassembled WGS sequence"/>
</dbReference>
<protein>
    <submittedName>
        <fullName evidence="3">Alpha-ketoglutarate-dependent dioxygenase AlkB</fullName>
    </submittedName>
</protein>